<organism evidence="3 4">
    <name type="scientific">Roseomonas elaeocarpi</name>
    <dbReference type="NCBI Taxonomy" id="907779"/>
    <lineage>
        <taxon>Bacteria</taxon>
        <taxon>Pseudomonadati</taxon>
        <taxon>Pseudomonadota</taxon>
        <taxon>Alphaproteobacteria</taxon>
        <taxon>Acetobacterales</taxon>
        <taxon>Roseomonadaceae</taxon>
        <taxon>Roseomonas</taxon>
    </lineage>
</organism>
<dbReference type="PROSITE" id="PS50240">
    <property type="entry name" value="TRYPSIN_DOM"/>
    <property type="match status" value="1"/>
</dbReference>
<protein>
    <submittedName>
        <fullName evidence="3">Trypsin-like serine peptidase</fullName>
        <ecNumber evidence="3">3.4.21.-</ecNumber>
    </submittedName>
</protein>
<evidence type="ECO:0000259" key="2">
    <source>
        <dbReference type="PROSITE" id="PS50240"/>
    </source>
</evidence>
<comment type="caution">
    <text evidence="3">The sequence shown here is derived from an EMBL/GenBank/DDBJ whole genome shotgun (WGS) entry which is preliminary data.</text>
</comment>
<name>A0ABV6JW81_9PROT</name>
<keyword evidence="1" id="KW-0732">Signal</keyword>
<gene>
    <name evidence="3" type="ORF">ACFFGY_17000</name>
</gene>
<reference evidence="3 4" key="1">
    <citation type="submission" date="2024-09" db="EMBL/GenBank/DDBJ databases">
        <authorList>
            <person name="Sun Q."/>
            <person name="Mori K."/>
        </authorList>
    </citation>
    <scope>NUCLEOTIDE SEQUENCE [LARGE SCALE GENOMIC DNA]</scope>
    <source>
        <strain evidence="3 4">TBRC 5777</strain>
    </source>
</reference>
<dbReference type="InterPro" id="IPR018114">
    <property type="entry name" value="TRYPSIN_HIS"/>
</dbReference>
<proteinExistence type="predicted"/>
<evidence type="ECO:0000313" key="4">
    <source>
        <dbReference type="Proteomes" id="UP001589865"/>
    </source>
</evidence>
<dbReference type="PROSITE" id="PS00134">
    <property type="entry name" value="TRYPSIN_HIS"/>
    <property type="match status" value="1"/>
</dbReference>
<evidence type="ECO:0000256" key="1">
    <source>
        <dbReference type="ARBA" id="ARBA00022729"/>
    </source>
</evidence>
<dbReference type="GO" id="GO:0016787">
    <property type="term" value="F:hydrolase activity"/>
    <property type="evidence" value="ECO:0007669"/>
    <property type="project" value="UniProtKB-KW"/>
</dbReference>
<dbReference type="EC" id="3.4.21.-" evidence="3"/>
<dbReference type="Gene3D" id="2.40.10.10">
    <property type="entry name" value="Trypsin-like serine proteases"/>
    <property type="match status" value="2"/>
</dbReference>
<dbReference type="InterPro" id="IPR043504">
    <property type="entry name" value="Peptidase_S1_PA_chymotrypsin"/>
</dbReference>
<evidence type="ECO:0000313" key="3">
    <source>
        <dbReference type="EMBL" id="MFC0409953.1"/>
    </source>
</evidence>
<dbReference type="EMBL" id="JBHLUN010000012">
    <property type="protein sequence ID" value="MFC0409953.1"/>
    <property type="molecule type" value="Genomic_DNA"/>
</dbReference>
<dbReference type="PANTHER" id="PTHR15462:SF8">
    <property type="entry name" value="SERINE PROTEASE"/>
    <property type="match status" value="1"/>
</dbReference>
<dbReference type="RefSeq" id="WP_377045701.1">
    <property type="nucleotide sequence ID" value="NZ_JBHLUN010000012.1"/>
</dbReference>
<dbReference type="Pfam" id="PF00089">
    <property type="entry name" value="Trypsin"/>
    <property type="match status" value="1"/>
</dbReference>
<dbReference type="SUPFAM" id="SSF50494">
    <property type="entry name" value="Trypsin-like serine proteases"/>
    <property type="match status" value="1"/>
</dbReference>
<keyword evidence="4" id="KW-1185">Reference proteome</keyword>
<dbReference type="InterPro" id="IPR001254">
    <property type="entry name" value="Trypsin_dom"/>
</dbReference>
<sequence>MPRRGGVGAAPARIALLAGLAMMLPFWVGSAAAREAAPVIPPSQLPGVEAHDARHVVDGEAAPWTALGRVQTELGTRCTGTMIAPRVVLTAAHCLVAPRSGQLVQPGSVHFLLGYHAGNWVAQARATGFRVGPGFEAARRGPPGADWAILTLDAAIGVPGRVLPLLRAVPPPGTPLSLGGYQQDRAEVLIADTTCRALGLQLVEGVPMLVHGCAGTRGSSGAPVLARQPGGDWAVAGVAVAASLNRAMGIAVPAASLRPD</sequence>
<accession>A0ABV6JW81</accession>
<keyword evidence="3" id="KW-0378">Hydrolase</keyword>
<dbReference type="InterPro" id="IPR050966">
    <property type="entry name" value="Glutamyl_endopeptidase"/>
</dbReference>
<dbReference type="Proteomes" id="UP001589865">
    <property type="component" value="Unassembled WGS sequence"/>
</dbReference>
<dbReference type="PANTHER" id="PTHR15462">
    <property type="entry name" value="SERINE PROTEASE"/>
    <property type="match status" value="1"/>
</dbReference>
<feature type="domain" description="Peptidase S1" evidence="2">
    <location>
        <begin position="45"/>
        <end position="260"/>
    </location>
</feature>
<dbReference type="InterPro" id="IPR009003">
    <property type="entry name" value="Peptidase_S1_PA"/>
</dbReference>